<keyword evidence="3" id="KW-1185">Reference proteome</keyword>
<dbReference type="RefSeq" id="WP_081165481.1">
    <property type="nucleotide sequence ID" value="NZ_LWBP01000188.1"/>
</dbReference>
<protein>
    <submittedName>
        <fullName evidence="2">Urease-associated protein</fullName>
    </submittedName>
</protein>
<accession>A0A1V9FJ97</accession>
<dbReference type="InterPro" id="IPR011727">
    <property type="entry name" value="CHP02117"/>
</dbReference>
<proteinExistence type="predicted"/>
<organism evidence="2 3">
    <name type="scientific">Niastella populi</name>
    <dbReference type="NCBI Taxonomy" id="550983"/>
    <lineage>
        <taxon>Bacteria</taxon>
        <taxon>Pseudomonadati</taxon>
        <taxon>Bacteroidota</taxon>
        <taxon>Chitinophagia</taxon>
        <taxon>Chitinophagales</taxon>
        <taxon>Chitinophagaceae</taxon>
        <taxon>Niastella</taxon>
    </lineage>
</organism>
<reference evidence="3" key="1">
    <citation type="submission" date="2016-04" db="EMBL/GenBank/DDBJ databases">
        <authorList>
            <person name="Chen L."/>
            <person name="Zhuang W."/>
            <person name="Wang G."/>
        </authorList>
    </citation>
    <scope>NUCLEOTIDE SEQUENCE [LARGE SCALE GENOMIC DNA]</scope>
    <source>
        <strain evidence="3">208</strain>
    </source>
</reference>
<keyword evidence="1" id="KW-0812">Transmembrane</keyword>
<dbReference type="STRING" id="550983.A4R26_02575"/>
<dbReference type="OrthoDB" id="211174at2"/>
<dbReference type="Pfam" id="PF09601">
    <property type="entry name" value="DUF2459"/>
    <property type="match status" value="1"/>
</dbReference>
<evidence type="ECO:0000313" key="3">
    <source>
        <dbReference type="Proteomes" id="UP000192276"/>
    </source>
</evidence>
<gene>
    <name evidence="2" type="ORF">A4R26_02575</name>
</gene>
<evidence type="ECO:0000256" key="1">
    <source>
        <dbReference type="SAM" id="Phobius"/>
    </source>
</evidence>
<dbReference type="AlphaFoldDB" id="A0A1V9FJ97"/>
<feature type="transmembrane region" description="Helical" evidence="1">
    <location>
        <begin position="7"/>
        <end position="29"/>
    </location>
</feature>
<keyword evidence="1" id="KW-0472">Membrane</keyword>
<sequence>MRKFLKYTGYSILTFVALILVYLSCAWVLSRLTVSAEKNAARQVTIYIKSSSVHTDILLPVKSNLKDWSKSILYKHTRTADTAFNYIAFGWGDKGFYLETPTWNDLKASTAFKAAFWLGSSAVHTTYYKTPKEGKNCVKLVISAEQYQRLISFIEKSMQLNNAGAPIAISYAKPYGNNDAFYEAKGRYSLFHTCNTWANNALKACGQKACWWTPFSTGIRYQYGQK</sequence>
<keyword evidence="1" id="KW-1133">Transmembrane helix</keyword>
<dbReference type="Proteomes" id="UP000192276">
    <property type="component" value="Unassembled WGS sequence"/>
</dbReference>
<comment type="caution">
    <text evidence="2">The sequence shown here is derived from an EMBL/GenBank/DDBJ whole genome shotgun (WGS) entry which is preliminary data.</text>
</comment>
<evidence type="ECO:0000313" key="2">
    <source>
        <dbReference type="EMBL" id="OQP58367.1"/>
    </source>
</evidence>
<name>A0A1V9FJ97_9BACT</name>
<dbReference type="NCBIfam" id="TIGR02117">
    <property type="entry name" value="chp_urease_rgn"/>
    <property type="match status" value="1"/>
</dbReference>
<dbReference type="EMBL" id="LWBP01000188">
    <property type="protein sequence ID" value="OQP58367.1"/>
    <property type="molecule type" value="Genomic_DNA"/>
</dbReference>